<protein>
    <submittedName>
        <fullName evidence="2">Uncharacterized protein</fullName>
    </submittedName>
</protein>
<keyword evidence="1" id="KW-1133">Transmembrane helix</keyword>
<gene>
    <name evidence="2" type="ORF">AALO_G00282590</name>
</gene>
<evidence type="ECO:0000313" key="2">
    <source>
        <dbReference type="EMBL" id="KAG5263101.1"/>
    </source>
</evidence>
<keyword evidence="1" id="KW-0472">Membrane</keyword>
<name>A0AAV6FMT1_9TELE</name>
<evidence type="ECO:0000256" key="1">
    <source>
        <dbReference type="SAM" id="Phobius"/>
    </source>
</evidence>
<proteinExistence type="predicted"/>
<evidence type="ECO:0000313" key="3">
    <source>
        <dbReference type="Proteomes" id="UP000823561"/>
    </source>
</evidence>
<dbReference type="AlphaFoldDB" id="A0AAV6FMT1"/>
<dbReference type="EMBL" id="JADWDJ010000022">
    <property type="protein sequence ID" value="KAG5263101.1"/>
    <property type="molecule type" value="Genomic_DNA"/>
</dbReference>
<dbReference type="Proteomes" id="UP000823561">
    <property type="component" value="Chromosome 22"/>
</dbReference>
<accession>A0AAV6FMT1</accession>
<organism evidence="2 3">
    <name type="scientific">Alosa alosa</name>
    <name type="common">allis shad</name>
    <dbReference type="NCBI Taxonomy" id="278164"/>
    <lineage>
        <taxon>Eukaryota</taxon>
        <taxon>Metazoa</taxon>
        <taxon>Chordata</taxon>
        <taxon>Craniata</taxon>
        <taxon>Vertebrata</taxon>
        <taxon>Euteleostomi</taxon>
        <taxon>Actinopterygii</taxon>
        <taxon>Neopterygii</taxon>
        <taxon>Teleostei</taxon>
        <taxon>Clupei</taxon>
        <taxon>Clupeiformes</taxon>
        <taxon>Clupeoidei</taxon>
        <taxon>Clupeidae</taxon>
        <taxon>Alosa</taxon>
    </lineage>
</organism>
<feature type="transmembrane region" description="Helical" evidence="1">
    <location>
        <begin position="114"/>
        <end position="137"/>
    </location>
</feature>
<keyword evidence="3" id="KW-1185">Reference proteome</keyword>
<sequence>MTCVCVRVRARVCVCVRVCMCEGEREGHDVRECVSVLLHSITYFSKNASQSCMSVSYSSFALSLFISPSLHLFLILSQFISPSLPLILSLSLSLSIPRSPLAHTLWVPELTPSVTLVCCFFYLCLFSAFISPSLSLYSPETSPSLRPPVQPLSL</sequence>
<reference evidence="2" key="1">
    <citation type="submission" date="2020-10" db="EMBL/GenBank/DDBJ databases">
        <title>Chromosome-scale genome assembly of the Allis shad, Alosa alosa.</title>
        <authorList>
            <person name="Margot Z."/>
            <person name="Christophe K."/>
            <person name="Cabau C."/>
            <person name="Louis A."/>
            <person name="Berthelot C."/>
            <person name="Parey E."/>
            <person name="Roest Crollius H."/>
            <person name="Montfort J."/>
            <person name="Robinson-Rechavi M."/>
            <person name="Bucao C."/>
            <person name="Bouchez O."/>
            <person name="Gislard M."/>
            <person name="Lluch J."/>
            <person name="Milhes M."/>
            <person name="Lampietro C."/>
            <person name="Lopez Roques C."/>
            <person name="Donnadieu C."/>
            <person name="Braasch I."/>
            <person name="Desvignes T."/>
            <person name="Postlethwait J."/>
            <person name="Bobe J."/>
            <person name="Guiguen Y."/>
        </authorList>
    </citation>
    <scope>NUCLEOTIDE SEQUENCE</scope>
    <source>
        <strain evidence="2">M-15738</strain>
        <tissue evidence="2">Blood</tissue>
    </source>
</reference>
<keyword evidence="1" id="KW-0812">Transmembrane</keyword>
<comment type="caution">
    <text evidence="2">The sequence shown here is derived from an EMBL/GenBank/DDBJ whole genome shotgun (WGS) entry which is preliminary data.</text>
</comment>